<organism evidence="1 2">
    <name type="scientific">Vreelandella glaciei</name>
    <dbReference type="NCBI Taxonomy" id="186761"/>
    <lineage>
        <taxon>Bacteria</taxon>
        <taxon>Pseudomonadati</taxon>
        <taxon>Pseudomonadota</taxon>
        <taxon>Gammaproteobacteria</taxon>
        <taxon>Oceanospirillales</taxon>
        <taxon>Halomonadaceae</taxon>
        <taxon>Vreelandella</taxon>
    </lineage>
</organism>
<dbReference type="InterPro" id="IPR029055">
    <property type="entry name" value="Ntn_hydrolases_N"/>
</dbReference>
<dbReference type="PANTHER" id="PTHR39328:SF1">
    <property type="entry name" value="BLL2871 PROTEIN"/>
    <property type="match status" value="1"/>
</dbReference>
<evidence type="ECO:0000313" key="2">
    <source>
        <dbReference type="Proteomes" id="UP000526892"/>
    </source>
</evidence>
<dbReference type="RefSeq" id="WP_179917080.1">
    <property type="nucleotide sequence ID" value="NZ_JACCDE010000037.1"/>
</dbReference>
<dbReference type="PANTHER" id="PTHR39328">
    <property type="entry name" value="BLL2871 PROTEIN"/>
    <property type="match status" value="1"/>
</dbReference>
<reference evidence="1 2" key="1">
    <citation type="journal article" date="2003" name="Extremophiles">
        <title>Halomonas glaciei sp. nov. isolated from fast ice of Adelie Land, Antarctica.</title>
        <authorList>
            <person name="Reddy G.S."/>
            <person name="Raghavan P.U."/>
            <person name="Sarita N.B."/>
            <person name="Prakash J.S."/>
            <person name="Nagesh N."/>
            <person name="Delille D."/>
            <person name="Shivaji S."/>
        </authorList>
    </citation>
    <scope>NUCLEOTIDE SEQUENCE [LARGE SCALE GENOMIC DNA]</scope>
    <source>
        <strain evidence="1 2">DD39</strain>
    </source>
</reference>
<dbReference type="Gene3D" id="3.60.20.10">
    <property type="entry name" value="Glutamine Phosphoribosylpyrophosphate, subunit 1, domain 1"/>
    <property type="match status" value="1"/>
</dbReference>
<proteinExistence type="predicted"/>
<gene>
    <name evidence="1" type="ORF">HZS80_19855</name>
</gene>
<dbReference type="Pfam" id="PF06267">
    <property type="entry name" value="DUF1028"/>
    <property type="match status" value="1"/>
</dbReference>
<protein>
    <submittedName>
        <fullName evidence="1">DUF1028 domain-containing protein</fullName>
    </submittedName>
</protein>
<dbReference type="AlphaFoldDB" id="A0A7Z0LWW7"/>
<dbReference type="Proteomes" id="UP000526892">
    <property type="component" value="Unassembled WGS sequence"/>
</dbReference>
<dbReference type="InterPro" id="IPR010430">
    <property type="entry name" value="DUF1028"/>
</dbReference>
<dbReference type="EMBL" id="JACCDE010000037">
    <property type="protein sequence ID" value="NYS79930.1"/>
    <property type="molecule type" value="Genomic_DNA"/>
</dbReference>
<dbReference type="SUPFAM" id="SSF56235">
    <property type="entry name" value="N-terminal nucleophile aminohydrolases (Ntn hydrolases)"/>
    <property type="match status" value="1"/>
</dbReference>
<name>A0A7Z0LWW7_9GAMM</name>
<comment type="caution">
    <text evidence="1">The sequence shown here is derived from an EMBL/GenBank/DDBJ whole genome shotgun (WGS) entry which is preliminary data.</text>
</comment>
<accession>A0A7Z0LWW7</accession>
<keyword evidence="2" id="KW-1185">Reference proteome</keyword>
<evidence type="ECO:0000313" key="1">
    <source>
        <dbReference type="EMBL" id="NYS79930.1"/>
    </source>
</evidence>
<sequence length="222" mass="23524">MTFSIAAVCEKTGETGCAVSSSSICVTSRCAFVGDGGAVLTQNVTNPSLGIKALRLLQEGFTPQEALDRLLLNEPYPQWRQLLIVDRYARTAAFDGDKALGIVGKAKGGHCIAAGNLLAKPDVPQAMVAAFEASQGALAERLIKAMEAGLAAGGEAGPVYSSGVKVARPGFGWPIVDLRIDWRDAPINELRLLWEQYAGQMEDYLMRAKNPNAAPSYGVPGE</sequence>